<dbReference type="SUPFAM" id="SSF110069">
    <property type="entry name" value="ApaG-like"/>
    <property type="match status" value="1"/>
</dbReference>
<dbReference type="InterPro" id="IPR007474">
    <property type="entry name" value="ApaG_domain"/>
</dbReference>
<comment type="caution">
    <text evidence="2">The sequence shown here is derived from an EMBL/GenBank/DDBJ whole genome shotgun (WGS) entry which is preliminary data.</text>
</comment>
<reference evidence="2 3" key="1">
    <citation type="submission" date="2019-07" db="EMBL/GenBank/DDBJ databases">
        <title>Whole genome shotgun sequence of Brevifollis gellanilyticus NBRC 108608.</title>
        <authorList>
            <person name="Hosoyama A."/>
            <person name="Uohara A."/>
            <person name="Ohji S."/>
            <person name="Ichikawa N."/>
        </authorList>
    </citation>
    <scope>NUCLEOTIDE SEQUENCE [LARGE SCALE GENOMIC DNA]</scope>
    <source>
        <strain evidence="2 3">NBRC 108608</strain>
    </source>
</reference>
<dbReference type="PANTHER" id="PTHR14289:SF16">
    <property type="entry name" value="POLYMERASE DELTA-INTERACTING PROTEIN 2"/>
    <property type="match status" value="1"/>
</dbReference>
<dbReference type="RefSeq" id="WP_146850364.1">
    <property type="nucleotide sequence ID" value="NZ_BKAG01000012.1"/>
</dbReference>
<keyword evidence="3" id="KW-1185">Reference proteome</keyword>
<dbReference type="PROSITE" id="PS51087">
    <property type="entry name" value="APAG"/>
    <property type="match status" value="1"/>
</dbReference>
<feature type="domain" description="ApaG" evidence="1">
    <location>
        <begin position="6"/>
        <end position="128"/>
    </location>
</feature>
<dbReference type="Gene3D" id="2.60.40.1470">
    <property type="entry name" value="ApaG domain"/>
    <property type="match status" value="1"/>
</dbReference>
<dbReference type="AlphaFoldDB" id="A0A512M7T2"/>
<gene>
    <name evidence="2" type="ORF">BGE01nite_20660</name>
</gene>
<dbReference type="PANTHER" id="PTHR14289">
    <property type="entry name" value="F-BOX ONLY PROTEIN 3"/>
    <property type="match status" value="1"/>
</dbReference>
<evidence type="ECO:0000259" key="1">
    <source>
        <dbReference type="PROSITE" id="PS51087"/>
    </source>
</evidence>
<sequence>MTVPFDLLPGLTATVDDVAYDPTRPAPPDRPHPFVYHVSIHNGSEETVNIFGRKWIVRDTDGDTLVVEGDGVVGQFPKLEPGQTFSYNSYHVIKAESTATGSFFGTTTQGRPVFVRIPRFEMHPPMLA</sequence>
<organism evidence="2 3">
    <name type="scientific">Brevifollis gellanilyticus</name>
    <dbReference type="NCBI Taxonomy" id="748831"/>
    <lineage>
        <taxon>Bacteria</taxon>
        <taxon>Pseudomonadati</taxon>
        <taxon>Verrucomicrobiota</taxon>
        <taxon>Verrucomicrobiia</taxon>
        <taxon>Verrucomicrobiales</taxon>
        <taxon>Verrucomicrobiaceae</taxon>
    </lineage>
</organism>
<proteinExistence type="predicted"/>
<dbReference type="Proteomes" id="UP000321577">
    <property type="component" value="Unassembled WGS sequence"/>
</dbReference>
<dbReference type="InterPro" id="IPR036767">
    <property type="entry name" value="ApaG_sf"/>
</dbReference>
<evidence type="ECO:0000313" key="2">
    <source>
        <dbReference type="EMBL" id="GEP42775.1"/>
    </source>
</evidence>
<dbReference type="EMBL" id="BKAG01000012">
    <property type="protein sequence ID" value="GEP42775.1"/>
    <property type="molecule type" value="Genomic_DNA"/>
</dbReference>
<dbReference type="OrthoDB" id="9795226at2"/>
<dbReference type="Pfam" id="PF04379">
    <property type="entry name" value="DUF525"/>
    <property type="match status" value="1"/>
</dbReference>
<evidence type="ECO:0000313" key="3">
    <source>
        <dbReference type="Proteomes" id="UP000321577"/>
    </source>
</evidence>
<accession>A0A512M7T2</accession>
<protein>
    <recommendedName>
        <fullName evidence="1">ApaG domain-containing protein</fullName>
    </recommendedName>
</protein>
<name>A0A512M7T2_9BACT</name>
<dbReference type="GO" id="GO:0070987">
    <property type="term" value="P:error-free translesion synthesis"/>
    <property type="evidence" value="ECO:0007669"/>
    <property type="project" value="TreeGrafter"/>
</dbReference>